<sequence length="131" mass="13683">MSGAEAAVRARTLALLQADAELAGLVHGIFDGVPARATAPFVALDAAEGRDWGTKDRAGREVRLTLAVHGAGAVHGAAEARIEAIAATLRGGADGWTVVGARVDRTRTRFGRDGGWRHEMVLRCRCLVGDG</sequence>
<evidence type="ECO:0000313" key="2">
    <source>
        <dbReference type="Proteomes" id="UP000194469"/>
    </source>
</evidence>
<dbReference type="InterPro" id="IPR053745">
    <property type="entry name" value="Viral_Tail_Comp_sf"/>
</dbReference>
<organism evidence="1 2">
    <name type="scientific">Sphingopyxis terrae subsp. ummariensis</name>
    <dbReference type="NCBI Taxonomy" id="429001"/>
    <lineage>
        <taxon>Bacteria</taxon>
        <taxon>Pseudomonadati</taxon>
        <taxon>Pseudomonadota</taxon>
        <taxon>Alphaproteobacteria</taxon>
        <taxon>Sphingomonadales</taxon>
        <taxon>Sphingomonadaceae</taxon>
        <taxon>Sphingopyxis</taxon>
    </lineage>
</organism>
<dbReference type="Gene3D" id="3.30.2000.30">
    <property type="match status" value="1"/>
</dbReference>
<dbReference type="AlphaFoldDB" id="A0A1Y6FQ97"/>
<accession>A0A1Y6FQ97</accession>
<dbReference type="RefSeq" id="WP_165760659.1">
    <property type="nucleotide sequence ID" value="NZ_FXWL01000002.1"/>
</dbReference>
<reference evidence="2" key="1">
    <citation type="submission" date="2017-04" db="EMBL/GenBank/DDBJ databases">
        <authorList>
            <person name="Varghese N."/>
            <person name="Submissions S."/>
        </authorList>
    </citation>
    <scope>NUCLEOTIDE SEQUENCE [LARGE SCALE GENOMIC DNA]</scope>
    <source>
        <strain evidence="2">UI2</strain>
    </source>
</reference>
<dbReference type="InterPro" id="IPR021508">
    <property type="entry name" value="Gp17-like"/>
</dbReference>
<gene>
    <name evidence="1" type="ORF">SAMN06295984_2565</name>
</gene>
<evidence type="ECO:0008006" key="3">
    <source>
        <dbReference type="Google" id="ProtNLM"/>
    </source>
</evidence>
<protein>
    <recommendedName>
        <fullName evidence="3">DUF3168 domain-containing protein</fullName>
    </recommendedName>
</protein>
<dbReference type="GeneID" id="303003557"/>
<proteinExistence type="predicted"/>
<keyword evidence="2" id="KW-1185">Reference proteome</keyword>
<dbReference type="Pfam" id="PF11367">
    <property type="entry name" value="Tail_completion_gp17"/>
    <property type="match status" value="1"/>
</dbReference>
<evidence type="ECO:0000313" key="1">
    <source>
        <dbReference type="EMBL" id="SMQ77154.1"/>
    </source>
</evidence>
<name>A0A1Y6FQ97_9SPHN</name>
<dbReference type="Proteomes" id="UP000194469">
    <property type="component" value="Unassembled WGS sequence"/>
</dbReference>
<dbReference type="EMBL" id="FXWL01000002">
    <property type="protein sequence ID" value="SMQ77154.1"/>
    <property type="molecule type" value="Genomic_DNA"/>
</dbReference>